<feature type="region of interest" description="Disordered" evidence="1">
    <location>
        <begin position="204"/>
        <end position="223"/>
    </location>
</feature>
<dbReference type="Proteomes" id="UP000747399">
    <property type="component" value="Unassembled WGS sequence"/>
</dbReference>
<feature type="compositionally biased region" description="Basic and acidic residues" evidence="1">
    <location>
        <begin position="115"/>
        <end position="124"/>
    </location>
</feature>
<sequence length="223" mass="24039">MDHKAGTKGKAKDATGCKGGDPVDIKRPRKAEGQDNAEPAPKRGQKAAKEAAAPTPPLHPEPSKPVAAPAAPVNAGGGKPASLKRKGRSTAIRAANAPAATDEDRDAADAGAAAEKNKMDEHLSPKQQQQQALAGKSGKRGRPAKRAAIAVEANAPTRGFPFAKLNIVRQPYQLISSKSFLKHYMWHFHYYIIRTDIQIKDPIRGRRKRSTKYSPVTTDDDTW</sequence>
<keyword evidence="3" id="KW-1185">Reference proteome</keyword>
<dbReference type="AlphaFoldDB" id="A0A8J4F7F6"/>
<feature type="compositionally biased region" description="Basic and acidic residues" evidence="1">
    <location>
        <begin position="1"/>
        <end position="33"/>
    </location>
</feature>
<reference evidence="2" key="1">
    <citation type="journal article" date="2021" name="Proc. Natl. Acad. Sci. U.S.A.">
        <title>Three genomes in the algal genus Volvox reveal the fate of a haploid sex-determining region after a transition to homothallism.</title>
        <authorList>
            <person name="Yamamoto K."/>
            <person name="Hamaji T."/>
            <person name="Kawai-Toyooka H."/>
            <person name="Matsuzaki R."/>
            <person name="Takahashi F."/>
            <person name="Nishimura Y."/>
            <person name="Kawachi M."/>
            <person name="Noguchi H."/>
            <person name="Minakuchi Y."/>
            <person name="Umen J.G."/>
            <person name="Toyoda A."/>
            <person name="Nozaki H."/>
        </authorList>
    </citation>
    <scope>NUCLEOTIDE SEQUENCE</scope>
    <source>
        <strain evidence="2">NIES-3780</strain>
    </source>
</reference>
<accession>A0A8J4F7F6</accession>
<name>A0A8J4F7F6_9CHLO</name>
<proteinExistence type="predicted"/>
<evidence type="ECO:0000313" key="2">
    <source>
        <dbReference type="EMBL" id="GIL59538.1"/>
    </source>
</evidence>
<dbReference type="EMBL" id="BNCO01000035">
    <property type="protein sequence ID" value="GIL59538.1"/>
    <property type="molecule type" value="Genomic_DNA"/>
</dbReference>
<gene>
    <name evidence="2" type="ORF">Vafri_14302</name>
</gene>
<feature type="compositionally biased region" description="Low complexity" evidence="1">
    <location>
        <begin position="91"/>
        <end position="100"/>
    </location>
</feature>
<feature type="compositionally biased region" description="Low complexity" evidence="1">
    <location>
        <begin position="64"/>
        <end position="74"/>
    </location>
</feature>
<organism evidence="2 3">
    <name type="scientific">Volvox africanus</name>
    <dbReference type="NCBI Taxonomy" id="51714"/>
    <lineage>
        <taxon>Eukaryota</taxon>
        <taxon>Viridiplantae</taxon>
        <taxon>Chlorophyta</taxon>
        <taxon>core chlorophytes</taxon>
        <taxon>Chlorophyceae</taxon>
        <taxon>CS clade</taxon>
        <taxon>Chlamydomonadales</taxon>
        <taxon>Volvocaceae</taxon>
        <taxon>Volvox</taxon>
    </lineage>
</organism>
<evidence type="ECO:0000313" key="3">
    <source>
        <dbReference type="Proteomes" id="UP000747399"/>
    </source>
</evidence>
<feature type="region of interest" description="Disordered" evidence="1">
    <location>
        <begin position="1"/>
        <end position="146"/>
    </location>
</feature>
<protein>
    <submittedName>
        <fullName evidence="2">Uncharacterized protein</fullName>
    </submittedName>
</protein>
<evidence type="ECO:0000256" key="1">
    <source>
        <dbReference type="SAM" id="MobiDB-lite"/>
    </source>
</evidence>
<comment type="caution">
    <text evidence="2">The sequence shown here is derived from an EMBL/GenBank/DDBJ whole genome shotgun (WGS) entry which is preliminary data.</text>
</comment>
<feature type="non-terminal residue" evidence="2">
    <location>
        <position position="1"/>
    </location>
</feature>